<name>R4KCZ4_CLOPA</name>
<evidence type="ECO:0000313" key="1">
    <source>
        <dbReference type="EMBL" id="AGK97490.1"/>
    </source>
</evidence>
<dbReference type="KEGG" id="cpas:Clopa_2634"/>
<proteinExistence type="predicted"/>
<reference evidence="1 2" key="1">
    <citation type="submission" date="2012-01" db="EMBL/GenBank/DDBJ databases">
        <title>Complete sequence of chromosome of Clostridium pasteurianum BC1.</title>
        <authorList>
            <consortium name="US DOE Joint Genome Institute"/>
            <person name="Lucas S."/>
            <person name="Han J."/>
            <person name="Lapidus A."/>
            <person name="Cheng J.-F."/>
            <person name="Goodwin L."/>
            <person name="Pitluck S."/>
            <person name="Peters L."/>
            <person name="Mikhailova N."/>
            <person name="Teshima H."/>
            <person name="Detter J.C."/>
            <person name="Han C."/>
            <person name="Tapia R."/>
            <person name="Land M."/>
            <person name="Hauser L."/>
            <person name="Kyrpides N."/>
            <person name="Ivanova N."/>
            <person name="Pagani I."/>
            <person name="Dunn J."/>
            <person name="Taghavi S."/>
            <person name="Francis A."/>
            <person name="van der Lelie D."/>
            <person name="Woyke T."/>
        </authorList>
    </citation>
    <scope>NUCLEOTIDE SEQUENCE [LARGE SCALE GENOMIC DNA]</scope>
    <source>
        <strain evidence="1 2">BC1</strain>
    </source>
</reference>
<dbReference type="AlphaFoldDB" id="R4KCZ4"/>
<dbReference type="RefSeq" id="WP_015615789.1">
    <property type="nucleotide sequence ID" value="NC_021182.1"/>
</dbReference>
<gene>
    <name evidence="1" type="ORF">Clopa_2634</name>
</gene>
<dbReference type="Proteomes" id="UP000013523">
    <property type="component" value="Chromosome"/>
</dbReference>
<dbReference type="OrthoDB" id="9993426at2"/>
<accession>R4KCZ4</accession>
<keyword evidence="2" id="KW-1185">Reference proteome</keyword>
<dbReference type="HOGENOM" id="CLU_3024047_0_0_9"/>
<evidence type="ECO:0000313" key="2">
    <source>
        <dbReference type="Proteomes" id="UP000013523"/>
    </source>
</evidence>
<dbReference type="EMBL" id="CP003261">
    <property type="protein sequence ID" value="AGK97490.1"/>
    <property type="molecule type" value="Genomic_DNA"/>
</dbReference>
<protein>
    <submittedName>
        <fullName evidence="1">Uncharacterized protein</fullName>
    </submittedName>
</protein>
<sequence>MKSKTSSNVVQNIISKLNFVERNALQSYINQQATLTISKAESALQEAAEEKEQYL</sequence>
<organism evidence="1 2">
    <name type="scientific">Clostridium pasteurianum BC1</name>
    <dbReference type="NCBI Taxonomy" id="86416"/>
    <lineage>
        <taxon>Bacteria</taxon>
        <taxon>Bacillati</taxon>
        <taxon>Bacillota</taxon>
        <taxon>Clostridia</taxon>
        <taxon>Eubacteriales</taxon>
        <taxon>Clostridiaceae</taxon>
        <taxon>Clostridium</taxon>
    </lineage>
</organism>
<dbReference type="PATRIC" id="fig|86416.3.peg.2622"/>